<sequence>MKKKTLIPALVLVALVSLGTGATILPWGGGFLKKGFVEGIGSLGAISGDIGTIGGNPIRGYDIGDLSLNDLEGNLILKASKVGFSLDLRALLSKKVRLDRVYVEEAVLDEGRLADLIPSERTDGTVEVEVGEIALSDISALNGQWSLLSAAVSQDSGLWSGTFSSKVKGTPVEGDIKVKVEEGRVSLLSASVLGLGGEAQMSGPLHPSLGLVGSLKGLSIGDISGLFSSKPVAHGTVGLDFRLSGTMDNPVGLGDIVLENGGVGRFEVPGLKGNWSYGNSKLVLSNWRGSASGTTISGDMALTIGGVMALSAALEAADLDLKSLFGDDPRAKDLSGNIGALSLELKGPVDRLDARFSLEKGDILYDGMKISALEGRGDMKAGALALDLSASVLGGTAGVKGQVNVAKNDLALTVAFRNVDADGLLAFAGVKDQGLSGALNGDFKVTGKIVDPQISGSVASPSLKGYGVVLVSPEGSFRYRNGQVEISKLSVNIGKGRISGKGTVKVDGMAVSLKGDLAGITGEGLTAAFPDLAGLGLSGALGGSWSYSSRGSGFGTFNLGLSSQSFSLAEAFPLKNLSAQALIDGKKVEVKKLSAGLYGGSLSLSGVAPLADSGAMSFKGTLASVDGAQLMKAVGTEGSGRIDGSFQLSGSTSKPHLDLDIGSQKLQLSGLALDGLRFTLKTEKDRLVSSLKGSLAGVPLTGGGWVRLPSGKDKGAVDLEASVDGLDIKSLLPKGVEIGGNVSTKLHLLGPLGKTKLYAKGSAPRLQVGNTAFMGVELGGYLGQGDVISFDGSSQFGDRRINVSCDLKPSEKGWSLGFNAHGKDVNLYSLASGLEGVVEGRVDVVMKGSWTGGALSASGKVASKELTSSGVKIKSVSLPITVKGTSLAVKGGKAVLYGGPGTLNLDVDLTKNTWKGRAEVKSADLKPLVADAASLPGTVSGTIDLRLDMSGVAGRAFLVDITGFLKGRSIEFSGFEVLKGVTKGKPFRVRDLSANFNLDGQELYILPGSRASAWPGDEVYRYLEASGSIRSASPQQKQDPLDLSCGGEVNLNAFNAFLGAMRTLFKANILEGIKDPRVLATDLLSGIIGGYSSQEFRDISLHVGGSPENPVISKLKISDKQGLGIGGDGMPSSPGEPKIRIKIDIPTGEGGGQEVDAGDQVKKQLMEGLLKQVVGGSE</sequence>
<name>A0A1X7J563_9BACT</name>
<organism evidence="2 3">
    <name type="scientific">Dethiosulfovibrio salsuginis</name>
    <dbReference type="NCBI Taxonomy" id="561720"/>
    <lineage>
        <taxon>Bacteria</taxon>
        <taxon>Thermotogati</taxon>
        <taxon>Synergistota</taxon>
        <taxon>Synergistia</taxon>
        <taxon>Synergistales</taxon>
        <taxon>Dethiosulfovibrionaceae</taxon>
        <taxon>Dethiosulfovibrio</taxon>
    </lineage>
</organism>
<dbReference type="GO" id="GO:0005886">
    <property type="term" value="C:plasma membrane"/>
    <property type="evidence" value="ECO:0007669"/>
    <property type="project" value="TreeGrafter"/>
</dbReference>
<protein>
    <submittedName>
        <fullName evidence="2">AsmA-like C-terminal region</fullName>
    </submittedName>
</protein>
<evidence type="ECO:0000256" key="1">
    <source>
        <dbReference type="SAM" id="MobiDB-lite"/>
    </source>
</evidence>
<gene>
    <name evidence="2" type="ORF">SAMN06275492_10866</name>
</gene>
<reference evidence="3" key="1">
    <citation type="submission" date="2017-04" db="EMBL/GenBank/DDBJ databases">
        <authorList>
            <person name="Varghese N."/>
            <person name="Submissions S."/>
        </authorList>
    </citation>
    <scope>NUCLEOTIDE SEQUENCE [LARGE SCALE GENOMIC DNA]</scope>
    <source>
        <strain evidence="3">USBA 82</strain>
    </source>
</reference>
<dbReference type="RefSeq" id="WP_085544209.1">
    <property type="nucleotide sequence ID" value="NZ_FXBB01000008.1"/>
</dbReference>
<dbReference type="PANTHER" id="PTHR30441">
    <property type="entry name" value="DUF748 DOMAIN-CONTAINING PROTEIN"/>
    <property type="match status" value="1"/>
</dbReference>
<evidence type="ECO:0000313" key="3">
    <source>
        <dbReference type="Proteomes" id="UP000193355"/>
    </source>
</evidence>
<dbReference type="Proteomes" id="UP000193355">
    <property type="component" value="Unassembled WGS sequence"/>
</dbReference>
<dbReference type="AlphaFoldDB" id="A0A1X7J563"/>
<dbReference type="InterPro" id="IPR052894">
    <property type="entry name" value="AsmA-related"/>
</dbReference>
<evidence type="ECO:0000313" key="2">
    <source>
        <dbReference type="EMBL" id="SMG22821.1"/>
    </source>
</evidence>
<dbReference type="GO" id="GO:0090313">
    <property type="term" value="P:regulation of protein targeting to membrane"/>
    <property type="evidence" value="ECO:0007669"/>
    <property type="project" value="TreeGrafter"/>
</dbReference>
<accession>A0A1X7J563</accession>
<dbReference type="OrthoDB" id="286at2"/>
<dbReference type="PANTHER" id="PTHR30441:SF8">
    <property type="entry name" value="DUF748 DOMAIN-CONTAINING PROTEIN"/>
    <property type="match status" value="1"/>
</dbReference>
<proteinExistence type="predicted"/>
<dbReference type="EMBL" id="FXBB01000008">
    <property type="protein sequence ID" value="SMG22821.1"/>
    <property type="molecule type" value="Genomic_DNA"/>
</dbReference>
<feature type="region of interest" description="Disordered" evidence="1">
    <location>
        <begin position="1123"/>
        <end position="1156"/>
    </location>
</feature>
<keyword evidence="3" id="KW-1185">Reference proteome</keyword>